<accession>A0A091CQY8</accession>
<dbReference type="EMBL" id="KN124943">
    <property type="protein sequence ID" value="KFO19715.1"/>
    <property type="molecule type" value="Genomic_DNA"/>
</dbReference>
<feature type="compositionally biased region" description="Basic and acidic residues" evidence="1">
    <location>
        <begin position="75"/>
        <end position="86"/>
    </location>
</feature>
<feature type="compositionally biased region" description="Polar residues" evidence="1">
    <location>
        <begin position="87"/>
        <end position="99"/>
    </location>
</feature>
<dbReference type="AlphaFoldDB" id="A0A091CQY8"/>
<reference evidence="2 3" key="1">
    <citation type="submission" date="2013-11" db="EMBL/GenBank/DDBJ databases">
        <title>The Damaraland mole rat (Fukomys damarensis) genome and evolution of African mole rats.</title>
        <authorList>
            <person name="Gladyshev V.N."/>
            <person name="Fang X."/>
        </authorList>
    </citation>
    <scope>NUCLEOTIDE SEQUENCE [LARGE SCALE GENOMIC DNA]</scope>
    <source>
        <tissue evidence="2">Liver</tissue>
    </source>
</reference>
<evidence type="ECO:0000313" key="3">
    <source>
        <dbReference type="Proteomes" id="UP000028990"/>
    </source>
</evidence>
<evidence type="ECO:0008006" key="4">
    <source>
        <dbReference type="Google" id="ProtNLM"/>
    </source>
</evidence>
<protein>
    <recommendedName>
        <fullName evidence="4">Rhox homeobox family member 1</fullName>
    </recommendedName>
</protein>
<proteinExistence type="predicted"/>
<evidence type="ECO:0000313" key="2">
    <source>
        <dbReference type="EMBL" id="KFO19715.1"/>
    </source>
</evidence>
<gene>
    <name evidence="2" type="ORF">H920_18913</name>
</gene>
<sequence>METQPNSADVLRFRVEDSMQKIASPPAPGLPSAAPGGSMGEGALGLLGPDTSPEGHLDHAANSCPPREVIMSQRGDADRPADEAHQEPQQLPLTQQDPSGASGRRGSLEPQVRFQPWQVEKLESVFRETQYPTVTTR</sequence>
<evidence type="ECO:0000256" key="1">
    <source>
        <dbReference type="SAM" id="MobiDB-lite"/>
    </source>
</evidence>
<feature type="region of interest" description="Disordered" evidence="1">
    <location>
        <begin position="1"/>
        <end position="113"/>
    </location>
</feature>
<keyword evidence="3" id="KW-1185">Reference proteome</keyword>
<dbReference type="Proteomes" id="UP000028990">
    <property type="component" value="Unassembled WGS sequence"/>
</dbReference>
<name>A0A091CQY8_FUKDA</name>
<organism evidence="2 3">
    <name type="scientific">Fukomys damarensis</name>
    <name type="common">Damaraland mole rat</name>
    <name type="synonym">Cryptomys damarensis</name>
    <dbReference type="NCBI Taxonomy" id="885580"/>
    <lineage>
        <taxon>Eukaryota</taxon>
        <taxon>Metazoa</taxon>
        <taxon>Chordata</taxon>
        <taxon>Craniata</taxon>
        <taxon>Vertebrata</taxon>
        <taxon>Euteleostomi</taxon>
        <taxon>Mammalia</taxon>
        <taxon>Eutheria</taxon>
        <taxon>Euarchontoglires</taxon>
        <taxon>Glires</taxon>
        <taxon>Rodentia</taxon>
        <taxon>Hystricomorpha</taxon>
        <taxon>Bathyergidae</taxon>
        <taxon>Fukomys</taxon>
    </lineage>
</organism>